<dbReference type="AlphaFoldDB" id="A0A8J7DLC1"/>
<protein>
    <submittedName>
        <fullName evidence="2">HD domain-containing protein</fullName>
    </submittedName>
</protein>
<reference evidence="2" key="1">
    <citation type="submission" date="2020-10" db="EMBL/GenBank/DDBJ databases">
        <authorList>
            <person name="Castelo-Branco R."/>
            <person name="Eusebio N."/>
            <person name="Adriana R."/>
            <person name="Vieira A."/>
            <person name="Brugerolle De Fraissinette N."/>
            <person name="Rezende De Castro R."/>
            <person name="Schneider M.P."/>
            <person name="Vasconcelos V."/>
            <person name="Leao P.N."/>
        </authorList>
    </citation>
    <scope>NUCLEOTIDE SEQUENCE</scope>
    <source>
        <strain evidence="2">LEGE 07157</strain>
    </source>
</reference>
<dbReference type="RefSeq" id="WP_194027796.1">
    <property type="nucleotide sequence ID" value="NZ_JADEWZ010000002.1"/>
</dbReference>
<dbReference type="SUPFAM" id="SSF109604">
    <property type="entry name" value="HD-domain/PDEase-like"/>
    <property type="match status" value="1"/>
</dbReference>
<name>A0A8J7DLC1_9CYAN</name>
<evidence type="ECO:0000259" key="1">
    <source>
        <dbReference type="SMART" id="SM00471"/>
    </source>
</evidence>
<comment type="caution">
    <text evidence="2">The sequence shown here is derived from an EMBL/GenBank/DDBJ whole genome shotgun (WGS) entry which is preliminary data.</text>
</comment>
<dbReference type="SMART" id="SM00471">
    <property type="entry name" value="HDc"/>
    <property type="match status" value="1"/>
</dbReference>
<feature type="domain" description="HD/PDEase" evidence="1">
    <location>
        <begin position="53"/>
        <end position="207"/>
    </location>
</feature>
<keyword evidence="3" id="KW-1185">Reference proteome</keyword>
<evidence type="ECO:0000313" key="2">
    <source>
        <dbReference type="EMBL" id="MBE9114713.1"/>
    </source>
</evidence>
<dbReference type="InterPro" id="IPR003607">
    <property type="entry name" value="HD/PDEase_dom"/>
</dbReference>
<dbReference type="Proteomes" id="UP000654482">
    <property type="component" value="Unassembled WGS sequence"/>
</dbReference>
<gene>
    <name evidence="2" type="ORF">IQ249_02270</name>
</gene>
<dbReference type="EMBL" id="JADEWZ010000002">
    <property type="protein sequence ID" value="MBE9114713.1"/>
    <property type="molecule type" value="Genomic_DNA"/>
</dbReference>
<proteinExistence type="predicted"/>
<organism evidence="2 3">
    <name type="scientific">Lusitaniella coriacea LEGE 07157</name>
    <dbReference type="NCBI Taxonomy" id="945747"/>
    <lineage>
        <taxon>Bacteria</taxon>
        <taxon>Bacillati</taxon>
        <taxon>Cyanobacteriota</taxon>
        <taxon>Cyanophyceae</taxon>
        <taxon>Spirulinales</taxon>
        <taxon>Lusitaniellaceae</taxon>
        <taxon>Lusitaniella</taxon>
    </lineage>
</organism>
<evidence type="ECO:0000313" key="3">
    <source>
        <dbReference type="Proteomes" id="UP000654482"/>
    </source>
</evidence>
<accession>A0A8J7DLC1</accession>
<sequence>MLSSSNITVHLCIKSLQAGYQKTYDCSCTRSDAIELIVSVANMAIERIALSDAAYHNIEHTLRVALAGQEILLGKQIQEGNVTERDWLHGIVALLCHDIGYLRGICRQDRIEQGIYATGKGDTTSLPPHATDASLNPYHVDRGKLFVREYLSDCRLLDLDIVQHNIELTRFPVPKDEAYQQTGNYASLARAADLIGQLADPKYLEKLPALYCEFEENGTNQRLGYKNLGELRADYPNFFWNVAHPYLKDGLRYLQATKIGQQTIDNLYRNVSIVENELWDAAKSHPIDKLSCSVKL</sequence>
<dbReference type="Gene3D" id="1.10.3210.10">
    <property type="entry name" value="Hypothetical protein af1432"/>
    <property type="match status" value="1"/>
</dbReference>